<feature type="domain" description="AMP-binding enzyme C-terminal" evidence="8">
    <location>
        <begin position="486"/>
        <end position="564"/>
    </location>
</feature>
<evidence type="ECO:0000259" key="8">
    <source>
        <dbReference type="Pfam" id="PF13193"/>
    </source>
</evidence>
<feature type="compositionally biased region" description="Acidic residues" evidence="6">
    <location>
        <begin position="2782"/>
        <end position="2798"/>
    </location>
</feature>
<dbReference type="GO" id="GO:0005524">
    <property type="term" value="F:ATP binding"/>
    <property type="evidence" value="ECO:0007669"/>
    <property type="project" value="UniProtKB-KW"/>
</dbReference>
<feature type="compositionally biased region" description="Polar residues" evidence="6">
    <location>
        <begin position="3243"/>
        <end position="3265"/>
    </location>
</feature>
<dbReference type="PANTHER" id="PTHR24095:SF14">
    <property type="entry name" value="ACETYL-COENZYME A SYNTHETASE 1"/>
    <property type="match status" value="1"/>
</dbReference>
<dbReference type="Pfam" id="PF00501">
    <property type="entry name" value="AMP-binding"/>
    <property type="match status" value="1"/>
</dbReference>
<comment type="similarity">
    <text evidence="1">Belongs to the ATP-dependent AMP-binding enzyme family.</text>
</comment>
<reference evidence="10" key="1">
    <citation type="submission" date="2021-02" db="EMBL/GenBank/DDBJ databases">
        <authorList>
            <person name="Dougan E. K."/>
            <person name="Rhodes N."/>
            <person name="Thang M."/>
            <person name="Chan C."/>
        </authorList>
    </citation>
    <scope>NUCLEOTIDE SEQUENCE</scope>
</reference>
<feature type="region of interest" description="Disordered" evidence="6">
    <location>
        <begin position="783"/>
        <end position="813"/>
    </location>
</feature>
<dbReference type="Pfam" id="PF16177">
    <property type="entry name" value="ACAS_N"/>
    <property type="match status" value="1"/>
</dbReference>
<feature type="compositionally biased region" description="Acidic residues" evidence="6">
    <location>
        <begin position="2967"/>
        <end position="2979"/>
    </location>
</feature>
<keyword evidence="3" id="KW-0436">Ligase</keyword>
<feature type="non-terminal residue" evidence="10">
    <location>
        <position position="1"/>
    </location>
</feature>
<feature type="region of interest" description="Disordered" evidence="6">
    <location>
        <begin position="656"/>
        <end position="724"/>
    </location>
</feature>
<keyword evidence="11" id="KW-1185">Reference proteome</keyword>
<dbReference type="InterPro" id="IPR025110">
    <property type="entry name" value="AMP-bd_C"/>
</dbReference>
<feature type="region of interest" description="Disordered" evidence="6">
    <location>
        <begin position="2479"/>
        <end position="3012"/>
    </location>
</feature>
<comment type="caution">
    <text evidence="10">The sequence shown here is derived from an EMBL/GenBank/DDBJ whole genome shotgun (WGS) entry which is preliminary data.</text>
</comment>
<dbReference type="FunFam" id="3.30.300.30:FF:000004">
    <property type="entry name" value="Acetyl-coenzyme A synthetase"/>
    <property type="match status" value="1"/>
</dbReference>
<evidence type="ECO:0000256" key="4">
    <source>
        <dbReference type="ARBA" id="ARBA00022741"/>
    </source>
</evidence>
<evidence type="ECO:0000256" key="1">
    <source>
        <dbReference type="ARBA" id="ARBA00006432"/>
    </source>
</evidence>
<feature type="region of interest" description="Disordered" evidence="6">
    <location>
        <begin position="983"/>
        <end position="1015"/>
    </location>
</feature>
<feature type="region of interest" description="Disordered" evidence="6">
    <location>
        <begin position="848"/>
        <end position="867"/>
    </location>
</feature>
<feature type="domain" description="Acetyl-coenzyme A synthetase N-terminal" evidence="9">
    <location>
        <begin position="23"/>
        <end position="83"/>
    </location>
</feature>
<dbReference type="SUPFAM" id="SSF56801">
    <property type="entry name" value="Acetyl-CoA synthetase-like"/>
    <property type="match status" value="1"/>
</dbReference>
<dbReference type="OrthoDB" id="1706066at2759"/>
<dbReference type="CDD" id="cd05966">
    <property type="entry name" value="ACS"/>
    <property type="match status" value="1"/>
</dbReference>
<evidence type="ECO:0000313" key="10">
    <source>
        <dbReference type="EMBL" id="CAE8638523.1"/>
    </source>
</evidence>
<dbReference type="InterPro" id="IPR020845">
    <property type="entry name" value="AMP-binding_CS"/>
</dbReference>
<dbReference type="PROSITE" id="PS00455">
    <property type="entry name" value="AMP_BINDING"/>
    <property type="match status" value="1"/>
</dbReference>
<dbReference type="EMBL" id="CAJNNV010031987">
    <property type="protein sequence ID" value="CAE8638523.1"/>
    <property type="molecule type" value="Genomic_DNA"/>
</dbReference>
<evidence type="ECO:0000256" key="5">
    <source>
        <dbReference type="ARBA" id="ARBA00022840"/>
    </source>
</evidence>
<feature type="compositionally biased region" description="Polar residues" evidence="6">
    <location>
        <begin position="2550"/>
        <end position="2595"/>
    </location>
</feature>
<feature type="compositionally biased region" description="Polar residues" evidence="6">
    <location>
        <begin position="2500"/>
        <end position="2510"/>
    </location>
</feature>
<feature type="compositionally biased region" description="Polar residues" evidence="6">
    <location>
        <begin position="2141"/>
        <end position="2166"/>
    </location>
</feature>
<feature type="compositionally biased region" description="Low complexity" evidence="6">
    <location>
        <begin position="656"/>
        <end position="698"/>
    </location>
</feature>
<dbReference type="InterPro" id="IPR032387">
    <property type="entry name" value="ACAS_N"/>
</dbReference>
<protein>
    <recommendedName>
        <fullName evidence="2">acetate--CoA ligase</fullName>
        <ecNumber evidence="2">6.2.1.1</ecNumber>
    </recommendedName>
</protein>
<name>A0A813HKJ5_POLGL</name>
<evidence type="ECO:0000313" key="11">
    <source>
        <dbReference type="Proteomes" id="UP000654075"/>
    </source>
</evidence>
<evidence type="ECO:0000256" key="3">
    <source>
        <dbReference type="ARBA" id="ARBA00022598"/>
    </source>
</evidence>
<gene>
    <name evidence="10" type="ORF">PGLA1383_LOCUS53692</name>
</gene>
<feature type="compositionally biased region" description="Polar residues" evidence="6">
    <location>
        <begin position="2755"/>
        <end position="2770"/>
    </location>
</feature>
<dbReference type="Pfam" id="PF13193">
    <property type="entry name" value="AMP-binding_C"/>
    <property type="match status" value="1"/>
</dbReference>
<dbReference type="GO" id="GO:0003987">
    <property type="term" value="F:acetate-CoA ligase activity"/>
    <property type="evidence" value="ECO:0007669"/>
    <property type="project" value="UniProtKB-EC"/>
</dbReference>
<feature type="compositionally biased region" description="Polar residues" evidence="6">
    <location>
        <begin position="2618"/>
        <end position="2634"/>
    </location>
</feature>
<feature type="compositionally biased region" description="Polar residues" evidence="6">
    <location>
        <begin position="2517"/>
        <end position="2541"/>
    </location>
</feature>
<dbReference type="GO" id="GO:0006085">
    <property type="term" value="P:acetyl-CoA biosynthetic process"/>
    <property type="evidence" value="ECO:0007669"/>
    <property type="project" value="TreeGrafter"/>
</dbReference>
<dbReference type="PANTHER" id="PTHR24095">
    <property type="entry name" value="ACETYL-COENZYME A SYNTHETASE"/>
    <property type="match status" value="1"/>
</dbReference>
<evidence type="ECO:0000256" key="6">
    <source>
        <dbReference type="SAM" id="MobiDB-lite"/>
    </source>
</evidence>
<feature type="compositionally biased region" description="Polar residues" evidence="6">
    <location>
        <begin position="2238"/>
        <end position="2253"/>
    </location>
</feature>
<feature type="compositionally biased region" description="Acidic residues" evidence="6">
    <location>
        <begin position="2601"/>
        <end position="2617"/>
    </location>
</feature>
<dbReference type="Gene3D" id="3.30.300.30">
    <property type="match status" value="1"/>
</dbReference>
<feature type="compositionally biased region" description="Low complexity" evidence="6">
    <location>
        <begin position="709"/>
        <end position="720"/>
    </location>
</feature>
<keyword evidence="5" id="KW-0067">ATP-binding</keyword>
<dbReference type="Proteomes" id="UP000654075">
    <property type="component" value="Unassembled WGS sequence"/>
</dbReference>
<dbReference type="Gene3D" id="3.40.50.12780">
    <property type="entry name" value="N-terminal domain of ligase-like"/>
    <property type="match status" value="1"/>
</dbReference>
<evidence type="ECO:0000256" key="2">
    <source>
        <dbReference type="ARBA" id="ARBA00013275"/>
    </source>
</evidence>
<sequence>MSEMFKVPEQLRAKAHVKSIEEYQTMYKASIEDPETFWGDMAREFHWETPFTKVGPTFNFDRAKGPVHMSWFDGGKTNLAYNCLDRNVERGLGDRIAIHYECNDMDDQHASFTYTQVLELVCKFANALKAEGVTKGDRVSIYLPMTVELPAAMLACARIGAVHSVVFGGFSADALAGRIVDAQSKVVITADGVMRATKPVQLKSITDKACQLAEAQGFKVERVVCVGRLKGTPYADQVKHDWVEGRDVWCSDFIGSQPATCAVEWVASEDPLFMLYTSGSTGRPKGVLHTTAGYMLGTFATMKYVFDYQMEDTFFCTADCGWITGHSYITYGPMLNGATQVDRFWKICAKYKVTTFYTAPTAIRVLMKSGEEPVTRNDLSSLRLLGSVGEPINPEAWKWYHRVVGGGRCAIADTYWQTETGSHLLAPLVGAVATPIHDALALRRPRALRDYFTGDGCKRDKDGYYWLTGRMDDVINVSGHRIGTAEVESALVAFSKVAEAAVVGFPHDIKGEGIYCYVTLNEGEEYDDALKPKLKAQVREMIGAFATPDEIHWAPGLPKTRSGKIMRRVLRKIALPDYLTQDLGDTSTLADPSVVDVLKANHPRAAKWPAAAMRQSPQARALLLQLGVLLLLLCGGLCGGGDGSATSATTTTITTTTTTTASTTTTTTTTTTSNRATDDGSATSAASATTAAAATRSGHAPWGQLQQGPSSAAEPVSSEAQVPSLQGSSLRALLQRLHAWEPAPGRWRHRQVWKPLLALLRRRDFCQAVETKFGALAVGRWQTSSEGVSAEEEEEEEKGQVAKQRPARSSVVPATSRPLFRPFRCSCFQVRRHQRGYRQSFCQKCGGPGPDLPEEMESKNRPNPAPEEATSRCLAAAAQALEAAFAEALALVAQRAKAQKTKSRSASRAAAADDRALARATCELAHATRALAAGSLRAEEATECWNLWRQLEEDAPPEVGRRRSILDVPVSAAESTSSLGFGLREAEAGGPRGEVSPLSGPGRGKGDWGPPGPPWEAGIKARNRFPINFGLSLERRARLEEAENNTEALLASAGSWDNEIDAANESQDVIRTAQSNVSGEADAMADGNMSVLNSTRTTTTMVWANDTLDVVNNSSPSLPDESPAISRNVTGNASDNASVVHAAETIWDNETDAANESQDVNRTAQSNVSGEADAMADGNMSVLNSTRTTTTIVWANDTLDVVNNSTSSLPDESPAISRNVTGNAADNASVAHAAEIIWDNETDAANESQDVIRTAQSNVSGEADAMADGNMSVLNSTRTTTTMVWANDTLDVVNNSSPSLPDESPAISRNVTGNASDNASVVHAAETIWDNETDAANESQDVNRTAQSNVSGEADAMAAGNMSVLNSTRTTTTMVWANDTLDVVNNSSPSLPDESPAISWNVTGNASDKASVVHAAETIWDNETDAANESQDVNRTAQSNIPGEADAMADGNMSVLNSTRTTTTMVWANDTLDVVNNSTSSLPDESPAISRNVTGNAADNASVAHAAEIIWDNETDAANESQDVIRTAQSNVSGEADAMAAGNMSVPNSTRTTTTIVWANDTLDVVNNSSPSLPDESPAISRNVTGNASDKASVVHAAETIWDNETDAANESQDVNRTAQSNIPGEADAMADGNMSVLNSTRTTTTMVWANDTLDVVNNSSPSLPDESPAISRNVTGNASDNASVVHAAETIWDNETDAANESQDVNRTAQSNVSGEADAMADGNMSVLNSTRTTTTMVWANDTLDVVSNSSPSLPDESPAISRNVTGNAADNASVAHAAEIIWDNETDAANESQDVIRTAQSNVSGEADAMAAGNMSVLNSTRTATTMVRANDTLDVVNNSTSSLPDESPAISWNVTGNASDKASVVHAAETIWDNETDAANESQDVNRTAQSNIPGEADAMADGNMSVLNSTRTTTTMVWANDTLDVVNNSSPSLPDESPAISRNVTGNASDNASVVHAAETIWDNETDAANESQDVNRTAQSNVSGEADAMADGNMSVLNSTRTTTTMVWANDTLDVVSNSSPSLPDESPAISRNVTGNASDNASVVHAAETIWDNETDAANESQDVIRTARSNVSGEADAMADGNMSVLNSTRTTTVMVRSNDTLDIANNSSPSLPDDISNMTWNVTGNASENALVETSSDNETHVANESQAGNATSQSNITGEADDTADGNMSVRNSTRSTANDTLDVANNRSSPFALNEISDMAWNVTGNASENASVDDAAETSSDNETDGANESQAGNATAQSNVSREGDEAAYGNMSDPNSSAVGRFNDTFGANSSQSSEESEDADSHGNATSNGTYSAYIYGGSQFNMSFLLDSSDRARSGSEIAGNSGFRDLLRIGFANTSGVQVQQVELLSIKVHSTLTTSRLRRLQQLPAPAQTLQTLIVQADFRIDVQEPTQVGTSVEARAQAIASSLSDPSFGLNLAESFQASSTLWKPAFGDSATGLTVTDAKVTGIQAVLSSAAVTTTVTTTVATTTTSTSRPSEPHPRFDFSRNVTGNASENASVDDAAETSSDNETNMANESQDVNRTSQANVSGEADDTADGNTSVLNSTRTTTMMNRPNDTTDVANTSRPFASNESSHVTRNGTGNASDNASEDDAAETSSDSETDVANESQAGNATSPSNVSSKADDTADDNTSVLNSTRTTTMMIRPNGTAEVANNSSLAPDESSDMIRNGTGNASENASVDDATETSSDNETDVANESQAGNATSQSNVSSEANDTSDGNTSVLNSTRTTTVMVQPKDTMDFVNNSSPFASNESSDMIRNVMNNASENASEDDAAETSSDNETDMANESQAGNATSRSNVSGEANDTADGNSSVPNSTRTTTMMIRPNDTADVANNSGLASNESSDMTRNGTGNASENASVDDAAETSSDNETHVANESQAGNATSRSNVSSEANDTSDGNSSVLNSTRTTTVMVQPNDTMDFVNNSSPFASNESSDMIRNVTNNASENASVDDAAETSSDNETDMANESQAGNATSQSNVSRDGDKAASSDDTENADSYWTATSNGTYSAYIYGSLQLNLSFLLDSSEKAASGSEIARNSGFHDLLKIGIANASGVSAQQVELLSIKVHSTLTTSSPRRLQQLPAAAQKLQTLSVQADFRIDVQEPTQVGTSVEARAQAIANSLSDPSFGLNLAGSFQTNSALWKPAFGDSATGLSVTDAKVTGIQAVLSSAAVTTTVTTTVATTTSTSATVVRSTTHTAAVSPSILENSTGPVNSSDDSDLHNSDLNTTNSTGPFNSSEDSQNSGNFMTSTTNFARSTASTTSLSSRFSSTGQLAAASDWGWQDWAPLCLVAFAGLVSLLIALPASLDLAADPSRPLWSACPCLTRPLRSLCAGGPASRGHVPTLGRGNVSSFSLGRWLGTGLFRW</sequence>
<dbReference type="InterPro" id="IPR042099">
    <property type="entry name" value="ANL_N_sf"/>
</dbReference>
<feature type="domain" description="AMP-dependent synthetase/ligase" evidence="7">
    <location>
        <begin position="87"/>
        <end position="425"/>
    </location>
</feature>
<accession>A0A813HKJ5</accession>
<feature type="compositionally biased region" description="Polar residues" evidence="6">
    <location>
        <begin position="2980"/>
        <end position="2995"/>
    </location>
</feature>
<feature type="compositionally biased region" description="Acidic residues" evidence="6">
    <location>
        <begin position="2225"/>
        <end position="2237"/>
    </location>
</feature>
<feature type="compositionally biased region" description="Polar residues" evidence="6">
    <location>
        <begin position="2846"/>
        <end position="2872"/>
    </location>
</feature>
<feature type="compositionally biased region" description="Polar residues" evidence="6">
    <location>
        <begin position="2799"/>
        <end position="2836"/>
    </location>
</feature>
<feature type="compositionally biased region" description="Polar residues" evidence="6">
    <location>
        <begin position="2708"/>
        <end position="2746"/>
    </location>
</feature>
<organism evidence="10 11">
    <name type="scientific">Polarella glacialis</name>
    <name type="common">Dinoflagellate</name>
    <dbReference type="NCBI Taxonomy" id="89957"/>
    <lineage>
        <taxon>Eukaryota</taxon>
        <taxon>Sar</taxon>
        <taxon>Alveolata</taxon>
        <taxon>Dinophyceae</taxon>
        <taxon>Suessiales</taxon>
        <taxon>Suessiaceae</taxon>
        <taxon>Polarella</taxon>
    </lineage>
</organism>
<proteinExistence type="inferred from homology"/>
<dbReference type="EC" id="6.2.1.1" evidence="2"/>
<feature type="region of interest" description="Disordered" evidence="6">
    <location>
        <begin position="2141"/>
        <end position="2195"/>
    </location>
</feature>
<feature type="compositionally biased region" description="Polar residues" evidence="6">
    <location>
        <begin position="2178"/>
        <end position="2195"/>
    </location>
</feature>
<dbReference type="FunFam" id="3.40.50.12780:FF:000001">
    <property type="entry name" value="Acetyl-coenzyme A synthetase"/>
    <property type="match status" value="1"/>
</dbReference>
<feature type="compositionally biased region" description="Acidic residues" evidence="6">
    <location>
        <begin position="2695"/>
        <end position="2707"/>
    </location>
</feature>
<dbReference type="OMA" id="IWDNETD"/>
<feature type="compositionally biased region" description="Polar residues" evidence="6">
    <location>
        <begin position="2879"/>
        <end position="2963"/>
    </location>
</feature>
<dbReference type="InterPro" id="IPR000873">
    <property type="entry name" value="AMP-dep_synth/lig_dom"/>
</dbReference>
<evidence type="ECO:0000259" key="7">
    <source>
        <dbReference type="Pfam" id="PF00501"/>
    </source>
</evidence>
<evidence type="ECO:0000259" key="9">
    <source>
        <dbReference type="Pfam" id="PF16177"/>
    </source>
</evidence>
<keyword evidence="4" id="KW-0547">Nucleotide-binding</keyword>
<feature type="compositionally biased region" description="Polar residues" evidence="6">
    <location>
        <begin position="2642"/>
        <end position="2655"/>
    </location>
</feature>
<dbReference type="InterPro" id="IPR045851">
    <property type="entry name" value="AMP-bd_C_sf"/>
</dbReference>
<feature type="region of interest" description="Disordered" evidence="6">
    <location>
        <begin position="3217"/>
        <end position="3265"/>
    </location>
</feature>
<feature type="region of interest" description="Disordered" evidence="6">
    <location>
        <begin position="2220"/>
        <end position="2299"/>
    </location>
</feature>